<name>A0ABQ9P5N8_9PEZI</name>
<feature type="transmembrane region" description="Helical" evidence="1">
    <location>
        <begin position="74"/>
        <end position="95"/>
    </location>
</feature>
<evidence type="ECO:0000313" key="3">
    <source>
        <dbReference type="Proteomes" id="UP001169217"/>
    </source>
</evidence>
<dbReference type="EMBL" id="JARUPT010001612">
    <property type="protein sequence ID" value="KAK0367418.1"/>
    <property type="molecule type" value="Genomic_DNA"/>
</dbReference>
<organism evidence="2 3">
    <name type="scientific">Colletotrichum limetticola</name>
    <dbReference type="NCBI Taxonomy" id="1209924"/>
    <lineage>
        <taxon>Eukaryota</taxon>
        <taxon>Fungi</taxon>
        <taxon>Dikarya</taxon>
        <taxon>Ascomycota</taxon>
        <taxon>Pezizomycotina</taxon>
        <taxon>Sordariomycetes</taxon>
        <taxon>Hypocreomycetidae</taxon>
        <taxon>Glomerellales</taxon>
        <taxon>Glomerellaceae</taxon>
        <taxon>Colletotrichum</taxon>
        <taxon>Colletotrichum acutatum species complex</taxon>
    </lineage>
</organism>
<keyword evidence="1" id="KW-1133">Transmembrane helix</keyword>
<evidence type="ECO:0000313" key="2">
    <source>
        <dbReference type="EMBL" id="KAK0367418.1"/>
    </source>
</evidence>
<sequence length="100" mass="10933">MCLGAVVVLLVINREPPAKVAMVLSLDTCFMPCSRIFCGQSPLAAASRPFVCRINAEDAIVPKVASADASGRSLINLVLVSKISFWLLLVFFFPVHHIYR</sequence>
<accession>A0ABQ9P5N8</accession>
<keyword evidence="1" id="KW-0812">Transmembrane</keyword>
<protein>
    <recommendedName>
        <fullName evidence="4">Secreted protein</fullName>
    </recommendedName>
</protein>
<keyword evidence="1" id="KW-0472">Membrane</keyword>
<dbReference type="Proteomes" id="UP001169217">
    <property type="component" value="Unassembled WGS sequence"/>
</dbReference>
<evidence type="ECO:0000256" key="1">
    <source>
        <dbReference type="SAM" id="Phobius"/>
    </source>
</evidence>
<reference evidence="2" key="1">
    <citation type="submission" date="2023-04" db="EMBL/GenBank/DDBJ databases">
        <title>Colletotrichum limetticola genome sequence.</title>
        <authorList>
            <person name="Baroncelli R."/>
        </authorList>
    </citation>
    <scope>NUCLEOTIDE SEQUENCE</scope>
    <source>
        <strain evidence="2">KLA-Anderson</strain>
    </source>
</reference>
<gene>
    <name evidence="2" type="ORF">CLIM01_15225</name>
</gene>
<evidence type="ECO:0008006" key="4">
    <source>
        <dbReference type="Google" id="ProtNLM"/>
    </source>
</evidence>
<keyword evidence="3" id="KW-1185">Reference proteome</keyword>
<comment type="caution">
    <text evidence="2">The sequence shown here is derived from an EMBL/GenBank/DDBJ whole genome shotgun (WGS) entry which is preliminary data.</text>
</comment>
<proteinExistence type="predicted"/>